<dbReference type="PRINTS" id="PR01755">
    <property type="entry name" value="SECFTRNLCASE"/>
</dbReference>
<dbReference type="InterPro" id="IPR055344">
    <property type="entry name" value="SecD_SecF_C_bact"/>
</dbReference>
<evidence type="ECO:0000256" key="5">
    <source>
        <dbReference type="ARBA" id="ARBA00022927"/>
    </source>
</evidence>
<keyword evidence="5 9" id="KW-0653">Protein transport</keyword>
<comment type="function">
    <text evidence="9">Part of the Sec protein translocase complex. Interacts with the SecYEG preprotein conducting channel. SecDF uses the proton motive force (PMF) to complete protein translocation after the ATP-dependent function of SecA.</text>
</comment>
<comment type="subcellular location">
    <subcellularLocation>
        <location evidence="1 9">Cell membrane</location>
        <topology evidence="1 9">Multi-pass membrane protein</topology>
    </subcellularLocation>
</comment>
<evidence type="ECO:0000256" key="3">
    <source>
        <dbReference type="ARBA" id="ARBA00022475"/>
    </source>
</evidence>
<dbReference type="Proteomes" id="UP001238179">
    <property type="component" value="Chromosome"/>
</dbReference>
<feature type="transmembrane region" description="Helical" evidence="9">
    <location>
        <begin position="227"/>
        <end position="248"/>
    </location>
</feature>
<evidence type="ECO:0000256" key="8">
    <source>
        <dbReference type="ARBA" id="ARBA00023136"/>
    </source>
</evidence>
<dbReference type="SUPFAM" id="SSF82866">
    <property type="entry name" value="Multidrug efflux transporter AcrB transmembrane domain"/>
    <property type="match status" value="1"/>
</dbReference>
<keyword evidence="7 9" id="KW-0811">Translocation</keyword>
<keyword evidence="3 9" id="KW-1003">Cell membrane</keyword>
<comment type="similarity">
    <text evidence="9">Belongs to the SecD/SecF family. SecF subfamily.</text>
</comment>
<dbReference type="Gene3D" id="1.20.1640.10">
    <property type="entry name" value="Multidrug efflux transporter AcrB transmembrane domain"/>
    <property type="match status" value="1"/>
</dbReference>
<dbReference type="InterPro" id="IPR048634">
    <property type="entry name" value="SecD_SecF_C"/>
</dbReference>
<feature type="domain" description="Protein export membrane protein SecD/SecF C-terminal" evidence="10">
    <location>
        <begin position="210"/>
        <end position="387"/>
    </location>
</feature>
<dbReference type="PANTHER" id="PTHR30081">
    <property type="entry name" value="PROTEIN-EXPORT MEMBRANE PROTEIN SEC"/>
    <property type="match status" value="1"/>
</dbReference>
<dbReference type="PANTHER" id="PTHR30081:SF8">
    <property type="entry name" value="PROTEIN TRANSLOCASE SUBUNIT SECF"/>
    <property type="match status" value="1"/>
</dbReference>
<feature type="transmembrane region" description="Helical" evidence="9">
    <location>
        <begin position="360"/>
        <end position="386"/>
    </location>
</feature>
<dbReference type="GO" id="GO:0015450">
    <property type="term" value="F:protein-transporting ATPase activity"/>
    <property type="evidence" value="ECO:0007669"/>
    <property type="project" value="InterPro"/>
</dbReference>
<keyword evidence="6 9" id="KW-1133">Transmembrane helix</keyword>
<keyword evidence="4 9" id="KW-0812">Transmembrane</keyword>
<evidence type="ECO:0000256" key="7">
    <source>
        <dbReference type="ARBA" id="ARBA00023010"/>
    </source>
</evidence>
<reference evidence="12" key="1">
    <citation type="journal article" date="2023" name="Int. J. Syst. Evol. Microbiol.">
        <title>Mesoterricola silvestris gen. nov., sp. nov., Mesoterricola sediminis sp. nov., Geothrix oryzae sp. nov., Geothrix edaphica sp. nov., Geothrix rubra sp. nov., and Geothrix limicola sp. nov., six novel members of Acidobacteriota isolated from soils.</title>
        <authorList>
            <person name="Itoh H."/>
            <person name="Sugisawa Y."/>
            <person name="Mise K."/>
            <person name="Xu Z."/>
            <person name="Kuniyasu M."/>
            <person name="Ushijima N."/>
            <person name="Kawano K."/>
            <person name="Kobayashi E."/>
            <person name="Shiratori Y."/>
            <person name="Masuda Y."/>
            <person name="Senoo K."/>
        </authorList>
    </citation>
    <scope>NUCLEOTIDE SEQUENCE [LARGE SCALE GENOMIC DNA]</scope>
    <source>
        <strain evidence="12">W79</strain>
    </source>
</reference>
<dbReference type="EMBL" id="AP027080">
    <property type="protein sequence ID" value="BDU73770.1"/>
    <property type="molecule type" value="Genomic_DNA"/>
</dbReference>
<feature type="transmembrane region" description="Helical" evidence="9">
    <location>
        <begin position="336"/>
        <end position="354"/>
    </location>
</feature>
<evidence type="ECO:0000256" key="4">
    <source>
        <dbReference type="ARBA" id="ARBA00022692"/>
    </source>
</evidence>
<dbReference type="NCBIfam" id="TIGR00966">
    <property type="entry name" value="transloc_SecF"/>
    <property type="match status" value="1"/>
</dbReference>
<name>A0AA48GT14_9BACT</name>
<evidence type="ECO:0000313" key="12">
    <source>
        <dbReference type="Proteomes" id="UP001238179"/>
    </source>
</evidence>
<evidence type="ECO:0000259" key="10">
    <source>
        <dbReference type="Pfam" id="PF02355"/>
    </source>
</evidence>
<dbReference type="GO" id="GO:0006605">
    <property type="term" value="P:protein targeting"/>
    <property type="evidence" value="ECO:0007669"/>
    <property type="project" value="UniProtKB-UniRule"/>
</dbReference>
<evidence type="ECO:0000256" key="9">
    <source>
        <dbReference type="HAMAP-Rule" id="MF_01464"/>
    </source>
</evidence>
<dbReference type="PROSITE" id="PS51257">
    <property type="entry name" value="PROKAR_LIPOPROTEIN"/>
    <property type="match status" value="1"/>
</dbReference>
<dbReference type="InterPro" id="IPR005665">
    <property type="entry name" value="SecF_bac"/>
</dbReference>
<dbReference type="GO" id="GO:0065002">
    <property type="term" value="P:intracellular protein transmembrane transport"/>
    <property type="evidence" value="ECO:0007669"/>
    <property type="project" value="UniProtKB-UniRule"/>
</dbReference>
<dbReference type="Pfam" id="PF02355">
    <property type="entry name" value="SecD_SecF_C"/>
    <property type="match status" value="1"/>
</dbReference>
<gene>
    <name evidence="9" type="primary">secF</name>
    <name evidence="11" type="ORF">METEAL_29440</name>
</gene>
<dbReference type="GO" id="GO:0043952">
    <property type="term" value="P:protein transport by the Sec complex"/>
    <property type="evidence" value="ECO:0007669"/>
    <property type="project" value="UniProtKB-UniRule"/>
</dbReference>
<sequence length="400" mass="44149">MKIFEHLPHIPFMKYSKVALVISWGIIVACLLWIHPWKGADAHVKLGMQFTGGIDMMVAFKGNVHQEDVRNALYAGGVQQAGVVAYQDKPGVAMFSIKVKARKGQDEKDSSTQIKQITAALRSLDAKAASDHRLDLNTESVGAIVDTWMKANPLGIQGDETALRLAYEPYVDKVIKAREKASPMSDYNQLPSDLPGALRASLEKDYRLGNLTILKNESFSPSISGEWTWKTLSAVGWALVAILVYVLFRFTLSFSVGGIVALVHDVLMALGLFVLFGFEFSVPVVASFLILIGYSMADTIVVFDRIRENSHKPEYRRVDITKLVDDSINQTLSRTILTSMSVLFVALCLFIWGGHALRDLAFPLVVGVLTGTYSSIFIASPVVVFLDHQFGGKEKLKQHA</sequence>
<keyword evidence="2 9" id="KW-0813">Transport</keyword>
<dbReference type="InterPro" id="IPR022813">
    <property type="entry name" value="SecD/SecF_arch_bac"/>
</dbReference>
<comment type="caution">
    <text evidence="9">Lacks conserved residue(s) required for the propagation of feature annotation.</text>
</comment>
<evidence type="ECO:0000313" key="11">
    <source>
        <dbReference type="EMBL" id="BDU73770.1"/>
    </source>
</evidence>
<comment type="subunit">
    <text evidence="9">Forms a complex with SecD. Part of the essential Sec protein translocation apparatus which comprises SecA, SecYEG and auxiliary proteins SecDF. Other proteins may also be involved.</text>
</comment>
<organism evidence="11 12">
    <name type="scientific">Mesoterricola silvestris</name>
    <dbReference type="NCBI Taxonomy" id="2927979"/>
    <lineage>
        <taxon>Bacteria</taxon>
        <taxon>Pseudomonadati</taxon>
        <taxon>Acidobacteriota</taxon>
        <taxon>Holophagae</taxon>
        <taxon>Holophagales</taxon>
        <taxon>Holophagaceae</taxon>
        <taxon>Mesoterricola</taxon>
    </lineage>
</organism>
<feature type="transmembrane region" description="Helical" evidence="9">
    <location>
        <begin position="12"/>
        <end position="34"/>
    </location>
</feature>
<accession>A0AA48GT14</accession>
<keyword evidence="12" id="KW-1185">Reference proteome</keyword>
<evidence type="ECO:0000256" key="2">
    <source>
        <dbReference type="ARBA" id="ARBA00022448"/>
    </source>
</evidence>
<dbReference type="InterPro" id="IPR022645">
    <property type="entry name" value="SecD/SecF_bac"/>
</dbReference>
<evidence type="ECO:0000256" key="6">
    <source>
        <dbReference type="ARBA" id="ARBA00022989"/>
    </source>
</evidence>
<dbReference type="NCBIfam" id="TIGR00916">
    <property type="entry name" value="2A0604s01"/>
    <property type="match status" value="1"/>
</dbReference>
<proteinExistence type="inferred from homology"/>
<keyword evidence="8 9" id="KW-0472">Membrane</keyword>
<dbReference type="HAMAP" id="MF_01464_B">
    <property type="entry name" value="SecF_B"/>
    <property type="match status" value="1"/>
</dbReference>
<protein>
    <recommendedName>
        <fullName evidence="9">Protein-export membrane protein SecF</fullName>
    </recommendedName>
</protein>
<dbReference type="AlphaFoldDB" id="A0AA48GT14"/>
<dbReference type="KEGG" id="msil:METEAL_29440"/>
<evidence type="ECO:0000256" key="1">
    <source>
        <dbReference type="ARBA" id="ARBA00004651"/>
    </source>
</evidence>
<dbReference type="GO" id="GO:0005886">
    <property type="term" value="C:plasma membrane"/>
    <property type="evidence" value="ECO:0007669"/>
    <property type="project" value="UniProtKB-SubCell"/>
</dbReference>